<dbReference type="AlphaFoldDB" id="A0A9D4U7K9"/>
<keyword evidence="3" id="KW-0285">Flavoprotein</keyword>
<gene>
    <name evidence="16" type="ORF">GOP47_0023017</name>
</gene>
<protein>
    <recommendedName>
        <fullName evidence="13">Cholesterol oxidase</fullName>
        <ecNumber evidence="12">1.1.3.6</ecNumber>
        <ecNumber evidence="10">5.3.3.1</ecNumber>
    </recommendedName>
    <alternativeName>
        <fullName evidence="14">Cholesterol isomerase</fullName>
    </alternativeName>
</protein>
<evidence type="ECO:0000256" key="6">
    <source>
        <dbReference type="ARBA" id="ARBA00023098"/>
    </source>
</evidence>
<comment type="cofactor">
    <cofactor evidence="1">
        <name>FAD</name>
        <dbReference type="ChEBI" id="CHEBI:57692"/>
    </cofactor>
</comment>
<dbReference type="PANTHER" id="PTHR47470:SF1">
    <property type="entry name" value="FAD-DEPENDENT OXIDOREDUCTASE 2 FAD BINDING DOMAIN-CONTAINING PROTEIN"/>
    <property type="match status" value="1"/>
</dbReference>
<evidence type="ECO:0000259" key="15">
    <source>
        <dbReference type="Pfam" id="PF05199"/>
    </source>
</evidence>
<dbReference type="SUPFAM" id="SSF51905">
    <property type="entry name" value="FAD/NAD(P)-binding domain"/>
    <property type="match status" value="1"/>
</dbReference>
<evidence type="ECO:0000256" key="4">
    <source>
        <dbReference type="ARBA" id="ARBA00022827"/>
    </source>
</evidence>
<dbReference type="GO" id="GO:0016995">
    <property type="term" value="F:cholesterol oxidase activity"/>
    <property type="evidence" value="ECO:0007669"/>
    <property type="project" value="UniProtKB-EC"/>
</dbReference>
<dbReference type="Proteomes" id="UP000886520">
    <property type="component" value="Chromosome 22"/>
</dbReference>
<comment type="pathway">
    <text evidence="11">Steroid metabolism; cholesterol degradation.</text>
</comment>
<dbReference type="EMBL" id="JABFUD020000022">
    <property type="protein sequence ID" value="KAI5062478.1"/>
    <property type="molecule type" value="Genomic_DNA"/>
</dbReference>
<dbReference type="EC" id="5.3.3.1" evidence="10"/>
<evidence type="ECO:0000256" key="7">
    <source>
        <dbReference type="ARBA" id="ARBA00023166"/>
    </source>
</evidence>
<dbReference type="PANTHER" id="PTHR47470">
    <property type="entry name" value="CHOLESTEROL OXIDASE"/>
    <property type="match status" value="1"/>
</dbReference>
<evidence type="ECO:0000256" key="5">
    <source>
        <dbReference type="ARBA" id="ARBA00023002"/>
    </source>
</evidence>
<keyword evidence="2" id="KW-0153">Cholesterol metabolism</keyword>
<dbReference type="InterPro" id="IPR036188">
    <property type="entry name" value="FAD/NAD-bd_sf"/>
</dbReference>
<dbReference type="Gene3D" id="3.50.50.60">
    <property type="entry name" value="FAD/NAD(P)-binding domain"/>
    <property type="match status" value="1"/>
</dbReference>
<organism evidence="16 17">
    <name type="scientific">Adiantum capillus-veneris</name>
    <name type="common">Maidenhair fern</name>
    <dbReference type="NCBI Taxonomy" id="13818"/>
    <lineage>
        <taxon>Eukaryota</taxon>
        <taxon>Viridiplantae</taxon>
        <taxon>Streptophyta</taxon>
        <taxon>Embryophyta</taxon>
        <taxon>Tracheophyta</taxon>
        <taxon>Polypodiopsida</taxon>
        <taxon>Polypodiidae</taxon>
        <taxon>Polypodiales</taxon>
        <taxon>Pteridineae</taxon>
        <taxon>Pteridaceae</taxon>
        <taxon>Vittarioideae</taxon>
        <taxon>Adiantum</taxon>
    </lineage>
</organism>
<keyword evidence="9" id="KW-0413">Isomerase</keyword>
<dbReference type="InterPro" id="IPR052542">
    <property type="entry name" value="Cholesterol_Oxidase"/>
</dbReference>
<keyword evidence="7" id="KW-1207">Sterol metabolism</keyword>
<evidence type="ECO:0000256" key="8">
    <source>
        <dbReference type="ARBA" id="ARBA00023221"/>
    </source>
</evidence>
<name>A0A9D4U7K9_ADICA</name>
<proteinExistence type="predicted"/>
<dbReference type="OrthoDB" id="9974421at2759"/>
<evidence type="ECO:0000313" key="16">
    <source>
        <dbReference type="EMBL" id="KAI5062478.1"/>
    </source>
</evidence>
<keyword evidence="5" id="KW-0560">Oxidoreductase</keyword>
<keyword evidence="17" id="KW-1185">Reference proteome</keyword>
<reference evidence="16" key="1">
    <citation type="submission" date="2021-01" db="EMBL/GenBank/DDBJ databases">
        <title>Adiantum capillus-veneris genome.</title>
        <authorList>
            <person name="Fang Y."/>
            <person name="Liao Q."/>
        </authorList>
    </citation>
    <scope>NUCLEOTIDE SEQUENCE</scope>
    <source>
        <strain evidence="16">H3</strain>
        <tissue evidence="16">Leaf</tissue>
    </source>
</reference>
<evidence type="ECO:0000256" key="9">
    <source>
        <dbReference type="ARBA" id="ARBA00023235"/>
    </source>
</evidence>
<comment type="caution">
    <text evidence="16">The sequence shown here is derived from an EMBL/GenBank/DDBJ whole genome shotgun (WGS) entry which is preliminary data.</text>
</comment>
<evidence type="ECO:0000256" key="1">
    <source>
        <dbReference type="ARBA" id="ARBA00001974"/>
    </source>
</evidence>
<dbReference type="EC" id="1.1.3.6" evidence="12"/>
<accession>A0A9D4U7K9</accession>
<keyword evidence="4" id="KW-0274">FAD</keyword>
<evidence type="ECO:0000256" key="11">
    <source>
        <dbReference type="ARBA" id="ARBA00049645"/>
    </source>
</evidence>
<dbReference type="Pfam" id="PF05199">
    <property type="entry name" value="GMC_oxred_C"/>
    <property type="match status" value="1"/>
</dbReference>
<keyword evidence="8" id="KW-0753">Steroid metabolism</keyword>
<evidence type="ECO:0000256" key="2">
    <source>
        <dbReference type="ARBA" id="ARBA00022548"/>
    </source>
</evidence>
<feature type="domain" description="Glucose-methanol-choline oxidoreductase C-terminal" evidence="15">
    <location>
        <begin position="50"/>
        <end position="117"/>
    </location>
</feature>
<evidence type="ECO:0000256" key="10">
    <source>
        <dbReference type="ARBA" id="ARBA00038856"/>
    </source>
</evidence>
<dbReference type="GO" id="GO:0008203">
    <property type="term" value="P:cholesterol metabolic process"/>
    <property type="evidence" value="ECO:0007669"/>
    <property type="project" value="UniProtKB-KW"/>
</dbReference>
<evidence type="ECO:0000256" key="3">
    <source>
        <dbReference type="ARBA" id="ARBA00022630"/>
    </source>
</evidence>
<evidence type="ECO:0000256" key="12">
    <source>
        <dbReference type="ARBA" id="ARBA00049723"/>
    </source>
</evidence>
<evidence type="ECO:0000256" key="13">
    <source>
        <dbReference type="ARBA" id="ARBA00049744"/>
    </source>
</evidence>
<dbReference type="InterPro" id="IPR007867">
    <property type="entry name" value="GMC_OxRtase_C"/>
</dbReference>
<keyword evidence="6" id="KW-0443">Lipid metabolism</keyword>
<evidence type="ECO:0000256" key="14">
    <source>
        <dbReference type="ARBA" id="ARBA00049778"/>
    </source>
</evidence>
<dbReference type="GO" id="GO:0004769">
    <property type="term" value="F:steroid Delta-isomerase activity"/>
    <property type="evidence" value="ECO:0007669"/>
    <property type="project" value="UniProtKB-EC"/>
</dbReference>
<sequence>MGHDAADGVLQFDQRSERLKFTPPRDELIVKKVKSMQKLATRLQGLLYFSRFRSTPVHYLGGCTVGKDKSTGVTNASGQMFSTKDGDVIHDVLYVCDASLIPCSVGVNPCFTIATTAEHVSRCNIVRDALQHNLHK</sequence>
<evidence type="ECO:0000313" key="17">
    <source>
        <dbReference type="Proteomes" id="UP000886520"/>
    </source>
</evidence>